<dbReference type="RefSeq" id="WP_111402467.1">
    <property type="nucleotide sequence ID" value="NZ_QEPN01000002.1"/>
</dbReference>
<dbReference type="Proteomes" id="UP000253872">
    <property type="component" value="Unassembled WGS sequence"/>
</dbReference>
<dbReference type="EMBL" id="QEPN01000002">
    <property type="protein sequence ID" value="RDE73308.1"/>
    <property type="molecule type" value="Genomic_DNA"/>
</dbReference>
<accession>A0A369YHJ6</accession>
<gene>
    <name evidence="2" type="ORF">DPV93_04260</name>
</gene>
<dbReference type="STRING" id="1035839.GCA_000238795_00474"/>
<evidence type="ECO:0000256" key="1">
    <source>
        <dbReference type="SAM" id="Phobius"/>
    </source>
</evidence>
<organism evidence="2 3">
    <name type="scientific">Haemophilus sputorum</name>
    <dbReference type="NCBI Taxonomy" id="1078480"/>
    <lineage>
        <taxon>Bacteria</taxon>
        <taxon>Pseudomonadati</taxon>
        <taxon>Pseudomonadota</taxon>
        <taxon>Gammaproteobacteria</taxon>
        <taxon>Pasteurellales</taxon>
        <taxon>Pasteurellaceae</taxon>
        <taxon>Haemophilus</taxon>
    </lineage>
</organism>
<evidence type="ECO:0000313" key="3">
    <source>
        <dbReference type="Proteomes" id="UP000253872"/>
    </source>
</evidence>
<dbReference type="AlphaFoldDB" id="A0A369YHJ6"/>
<keyword evidence="1" id="KW-1133">Transmembrane helix</keyword>
<feature type="transmembrane region" description="Helical" evidence="1">
    <location>
        <begin position="151"/>
        <end position="184"/>
    </location>
</feature>
<keyword evidence="1" id="KW-0812">Transmembrane</keyword>
<protein>
    <submittedName>
        <fullName evidence="2">Peptidase</fullName>
    </submittedName>
</protein>
<sequence length="208" mass="24628">MQVVIFSLCFAIWCRWDLNRFCERINRQVFQDYQFLRGNIETFSHFKQHSRLKPKSMPWAKSIWWLFPLFAFIHENPIVAFLWMLLYFLALLDSYYYLTDSRYIAVIFVLSLLQPIPQIDTLIFTICFFTGLTLLLLLFRRTESFGMGDSLLFIAVSPLFSVTEMLQVILFACLFGLFFALTVFCKTQQKIDRLPFIPFISLAVVFVL</sequence>
<proteinExistence type="predicted"/>
<name>A0A369YHJ6_9PAST</name>
<keyword evidence="1" id="KW-0472">Membrane</keyword>
<evidence type="ECO:0000313" key="2">
    <source>
        <dbReference type="EMBL" id="RDE73308.1"/>
    </source>
</evidence>
<feature type="transmembrane region" description="Helical" evidence="1">
    <location>
        <begin position="63"/>
        <end position="89"/>
    </location>
</feature>
<feature type="transmembrane region" description="Helical" evidence="1">
    <location>
        <begin position="121"/>
        <end position="139"/>
    </location>
</feature>
<comment type="caution">
    <text evidence="2">The sequence shown here is derived from an EMBL/GenBank/DDBJ whole genome shotgun (WGS) entry which is preliminary data.</text>
</comment>
<reference evidence="2 3" key="1">
    <citation type="submission" date="2018-05" db="EMBL/GenBank/DDBJ databases">
        <title>Draft Genome Sequences for a Diverse set of 7 Haemophilus Species.</title>
        <authorList>
            <person name="Nichols M."/>
            <person name="Topaz N."/>
            <person name="Wang X."/>
            <person name="Wang X."/>
            <person name="Boxrud D."/>
        </authorList>
    </citation>
    <scope>NUCLEOTIDE SEQUENCE [LARGE SCALE GENOMIC DNA]</scope>
    <source>
        <strain evidence="2 3">C2002001239</strain>
    </source>
</reference>